<dbReference type="GO" id="GO:0016757">
    <property type="term" value="F:glycosyltransferase activity"/>
    <property type="evidence" value="ECO:0007669"/>
    <property type="project" value="InterPro"/>
</dbReference>
<dbReference type="EMBL" id="QNRR01000001">
    <property type="protein sequence ID" value="RBP47442.1"/>
    <property type="molecule type" value="Genomic_DNA"/>
</dbReference>
<dbReference type="SUPFAM" id="SSF53756">
    <property type="entry name" value="UDP-Glycosyltransferase/glycogen phosphorylase"/>
    <property type="match status" value="1"/>
</dbReference>
<protein>
    <submittedName>
        <fullName evidence="2">Glycosyltransferase involved in cell wall biosynthesis</fullName>
    </submittedName>
</protein>
<dbReference type="Gene3D" id="3.40.50.2000">
    <property type="entry name" value="Glycogen Phosphorylase B"/>
    <property type="match status" value="2"/>
</dbReference>
<dbReference type="PANTHER" id="PTHR12526:SF636">
    <property type="entry name" value="BLL3647 PROTEIN"/>
    <property type="match status" value="1"/>
</dbReference>
<evidence type="ECO:0000313" key="3">
    <source>
        <dbReference type="Proteomes" id="UP000253426"/>
    </source>
</evidence>
<name>A0A366HT46_9BACT</name>
<accession>A0A366HT46</accession>
<comment type="caution">
    <text evidence="2">The sequence shown here is derived from an EMBL/GenBank/DDBJ whole genome shotgun (WGS) entry which is preliminary data.</text>
</comment>
<dbReference type="InterPro" id="IPR001296">
    <property type="entry name" value="Glyco_trans_1"/>
</dbReference>
<feature type="domain" description="Glycosyl transferase family 1" evidence="1">
    <location>
        <begin position="232"/>
        <end position="391"/>
    </location>
</feature>
<reference evidence="2 3" key="1">
    <citation type="submission" date="2018-06" db="EMBL/GenBank/DDBJ databases">
        <title>Genomic Encyclopedia of Type Strains, Phase IV (KMG-IV): sequencing the most valuable type-strain genomes for metagenomic binning, comparative biology and taxonomic classification.</title>
        <authorList>
            <person name="Goeker M."/>
        </authorList>
    </citation>
    <scope>NUCLEOTIDE SEQUENCE [LARGE SCALE GENOMIC DNA]</scope>
    <source>
        <strain evidence="2 3">DSM 25532</strain>
    </source>
</reference>
<keyword evidence="3" id="KW-1185">Reference proteome</keyword>
<organism evidence="2 3">
    <name type="scientific">Roseimicrobium gellanilyticum</name>
    <dbReference type="NCBI Taxonomy" id="748857"/>
    <lineage>
        <taxon>Bacteria</taxon>
        <taxon>Pseudomonadati</taxon>
        <taxon>Verrucomicrobiota</taxon>
        <taxon>Verrucomicrobiia</taxon>
        <taxon>Verrucomicrobiales</taxon>
        <taxon>Verrucomicrobiaceae</taxon>
        <taxon>Roseimicrobium</taxon>
    </lineage>
</organism>
<keyword evidence="2" id="KW-0808">Transferase</keyword>
<dbReference type="RefSeq" id="WP_170156768.1">
    <property type="nucleotide sequence ID" value="NZ_QNRR01000001.1"/>
</dbReference>
<dbReference type="PANTHER" id="PTHR12526">
    <property type="entry name" value="GLYCOSYLTRANSFERASE"/>
    <property type="match status" value="1"/>
</dbReference>
<dbReference type="Pfam" id="PF00534">
    <property type="entry name" value="Glycos_transf_1"/>
    <property type="match status" value="1"/>
</dbReference>
<dbReference type="AlphaFoldDB" id="A0A366HT46"/>
<dbReference type="CDD" id="cd03801">
    <property type="entry name" value="GT4_PimA-like"/>
    <property type="match status" value="1"/>
</dbReference>
<gene>
    <name evidence="2" type="ORF">DES53_101239</name>
</gene>
<proteinExistence type="predicted"/>
<evidence type="ECO:0000313" key="2">
    <source>
        <dbReference type="EMBL" id="RBP47442.1"/>
    </source>
</evidence>
<sequence>MKLLLSAFSCGPGWGSEPGIGWNTVEQASRHHEVWVLTEAGWQERMGGKFDPARHPNVHFVWVRIPTLDKLVDGGPLNNGLGWLAYYYLWQLAALREARRLHAEHRFDLAHHVTFGKHSVPSHLHKLGIPFLFGPVGGAEKAPHGSFYAEFGWKTRLAESLRLLHVRLARSDPWLRACVKRAALSLGVTRESAEELRAIGSPNPDVLPAISLPDEEAQALAALPRHPSAGENEKLTLLFTGRLLAWKGIHLAIRALAQSDRSHLHLRVLGDGPERGYLEQLAKNLSVADRVQFSGSVPREEALRATTNAAGLLFPSLHDSGGYAVIEAMAAGLPVICLNLGGPGLFVNEDCGWVIEADTPDQTVEELAHALRAFADSPEERHKRGAAARERCLNTYTASVRGEQMERRYAQIALRH</sequence>
<evidence type="ECO:0000259" key="1">
    <source>
        <dbReference type="Pfam" id="PF00534"/>
    </source>
</evidence>
<dbReference type="Proteomes" id="UP000253426">
    <property type="component" value="Unassembled WGS sequence"/>
</dbReference>